<dbReference type="eggNOG" id="ENOG5032SVP">
    <property type="taxonomic scope" value="Bacteria"/>
</dbReference>
<dbReference type="Pfam" id="PF20116">
    <property type="entry name" value="DUF6506"/>
    <property type="match status" value="1"/>
</dbReference>
<gene>
    <name evidence="1" type="ORF">I568_00884</name>
</gene>
<name>S0KY90_9ENTE</name>
<proteinExistence type="predicted"/>
<reference evidence="1 2" key="1">
    <citation type="submission" date="2013-03" db="EMBL/GenBank/DDBJ databases">
        <title>The Genome Sequence of Enterococcus columbae ATCC_51263 (PacBio/Illumina hybrid assembly).</title>
        <authorList>
            <consortium name="The Broad Institute Genomics Platform"/>
            <consortium name="The Broad Institute Genome Sequencing Center for Infectious Disease"/>
            <person name="Earl A."/>
            <person name="Russ C."/>
            <person name="Gilmore M."/>
            <person name="Surin D."/>
            <person name="Walker B."/>
            <person name="Young S."/>
            <person name="Zeng Q."/>
            <person name="Gargeya S."/>
            <person name="Fitzgerald M."/>
            <person name="Haas B."/>
            <person name="Abouelleil A."/>
            <person name="Allen A.W."/>
            <person name="Alvarado L."/>
            <person name="Arachchi H.M."/>
            <person name="Berlin A.M."/>
            <person name="Chapman S.B."/>
            <person name="Gainer-Dewar J."/>
            <person name="Goldberg J."/>
            <person name="Griggs A."/>
            <person name="Gujja S."/>
            <person name="Hansen M."/>
            <person name="Howarth C."/>
            <person name="Imamovic A."/>
            <person name="Ireland A."/>
            <person name="Larimer J."/>
            <person name="McCowan C."/>
            <person name="Murphy C."/>
            <person name="Pearson M."/>
            <person name="Poon T.W."/>
            <person name="Priest M."/>
            <person name="Roberts A."/>
            <person name="Saif S."/>
            <person name="Shea T."/>
            <person name="Sisk P."/>
            <person name="Sykes S."/>
            <person name="Wortman J."/>
            <person name="Nusbaum C."/>
            <person name="Birren B."/>
        </authorList>
    </citation>
    <scope>NUCLEOTIDE SEQUENCE [LARGE SCALE GENOMIC DNA]</scope>
    <source>
        <strain evidence="1 2">ATCC 51263</strain>
    </source>
</reference>
<dbReference type="AlphaFoldDB" id="S0KY90"/>
<keyword evidence="2" id="KW-1185">Reference proteome</keyword>
<dbReference type="InterPro" id="IPR045441">
    <property type="entry name" value="DUF6506"/>
</dbReference>
<evidence type="ECO:0000313" key="1">
    <source>
        <dbReference type="EMBL" id="EOW84389.1"/>
    </source>
</evidence>
<comment type="caution">
    <text evidence="1">The sequence shown here is derived from an EMBL/GenBank/DDBJ whole genome shotgun (WGS) entry which is preliminary data.</text>
</comment>
<dbReference type="PATRIC" id="fig|1121865.3.peg.279"/>
<organism evidence="1 2">
    <name type="scientific">Enterococcus columbae DSM 7374 = ATCC 51263</name>
    <dbReference type="NCBI Taxonomy" id="1121865"/>
    <lineage>
        <taxon>Bacteria</taxon>
        <taxon>Bacillati</taxon>
        <taxon>Bacillota</taxon>
        <taxon>Bacilli</taxon>
        <taxon>Lactobacillales</taxon>
        <taxon>Enterococcaceae</taxon>
        <taxon>Enterococcus</taxon>
    </lineage>
</organism>
<accession>S0KY90</accession>
<protein>
    <submittedName>
        <fullName evidence="1">Uncharacterized protein</fullName>
    </submittedName>
</protein>
<evidence type="ECO:0000313" key="2">
    <source>
        <dbReference type="Proteomes" id="UP000014113"/>
    </source>
</evidence>
<dbReference type="Proteomes" id="UP000014113">
    <property type="component" value="Unassembled WGS sequence"/>
</dbReference>
<dbReference type="STRING" id="1121865.OMW_00286"/>
<dbReference type="OrthoDB" id="1551162at2"/>
<dbReference type="EMBL" id="ASWJ01000004">
    <property type="protein sequence ID" value="EOW84389.1"/>
    <property type="molecule type" value="Genomic_DNA"/>
</dbReference>
<sequence>MKLKAAFIFLAPEADFHVHQTTIDTPQVELTTVGVKNYADAVSAAVELEQSGIQAIELCGGFGIEGVAKIKQALQKTTAVGVVRFDIHPGLNNQSGDELF</sequence>
<dbReference type="RefSeq" id="WP_016182451.1">
    <property type="nucleotide sequence ID" value="NZ_JXKI01000002.1"/>
</dbReference>